<evidence type="ECO:0000256" key="1">
    <source>
        <dbReference type="ARBA" id="ARBA00022737"/>
    </source>
</evidence>
<sequence>MAEVILGSVVQSITEHVLSLLSYEIRLTRGVKPELEKLQSTLSVIHGVLQDAEKRQVNDQSLKIWLKRLQDLAYEADDLLDDFNTEAIRPKSVVGGGKKLVSKVLNLFSSSNQFIFPNRMARLIKGLNEKLDDLIKDSERFKLTCIRENRSLMELHHNRPLTVPCDYERYVVGRDDDKKCVMDFLLDPNFEENLSILPIVGFGGMGKTTLARLVFKDERLKDHFQQKIWVCVSTNFIVQDILRKILQGCVGESKKDKIPRMEMNGLHDNLRAELGEKKFLLVLDDVWNENKSKWLELQNHLPHGAKGSKMLVTTRSSLVANTMAKKSQKLSGLSEAESLTLLMKMAGKEEDERKNRDLEAIAEGILKKCGGVPLAIMTIGRLLSTRLDEREWSGLLDEDFSRIEQEEGDIMPTLKISYDFLPFSLKQCFAYCCLFPKDYRLDPNELVRLWMAQGFIFKPPGSRKTLHDVGNGYFKELVWRSFFQDLERDPLGNITECKMHDLMHDLATVVAGDSCTTIINNNSLAKKVRHVFMVDMESCNLLELVSNQRIRSLFVIGILTTNTLNTYISSFSNLRALRLHSVKIKDVPPSIGELKHLRSLDLSSSYELMSLPNSIGKLLNLETLILEGCWKLESLPREVTELVNLRHHNIKRCNSLTHMPRGIENLTNLEVLRGFPVGKIGNCNAARMNELRRLTGLEELSIEYLGRVKKESDGISTGDADSTAKFWIDKLPLQHLRLSWVGKVGDDPSEYAEEVLERLKPNLDLLKSLTIYYYPGTALPSWTGELHNLVEIEIEHCNNIRSISPLDQLPSLKSIELKNMEKLEWIEVTENSICLYPSLEEIHLQILPMLKGWKRKRMDVNRSGDQTIHSSSSSLFFIPSISRKVHVRVSFCGMLCHMWNDNERMILAGIKYKDLEELWRNRRNVVEEEEESSTISTTQMGSLRLLPLSSVPLHMLTSLELKCLEDREELPMELFQSLSRLQSLIITECHHMRSIPPLDQLPSLKSISLDRLQELEWIEVTENSICLYPSLEEIHLKWLPIFKGWKRMDVNRSGDQTIHSSSSSLFFVPSFSRKVDVQINKCEMLYFFWMTDTVRNEIQRFGGAVEEE</sequence>
<dbReference type="InterPro" id="IPR041118">
    <property type="entry name" value="Rx_N"/>
</dbReference>
<dbReference type="EMBL" id="JAXIOK010000019">
    <property type="protein sequence ID" value="KAK4748864.1"/>
    <property type="molecule type" value="Genomic_DNA"/>
</dbReference>
<dbReference type="InterPro" id="IPR038005">
    <property type="entry name" value="RX-like_CC"/>
</dbReference>
<dbReference type="InterPro" id="IPR055414">
    <property type="entry name" value="LRR_R13L4/SHOC2-like"/>
</dbReference>
<evidence type="ECO:0000313" key="10">
    <source>
        <dbReference type="Proteomes" id="UP001345219"/>
    </source>
</evidence>
<dbReference type="GO" id="GO:0043531">
    <property type="term" value="F:ADP binding"/>
    <property type="evidence" value="ECO:0007669"/>
    <property type="project" value="InterPro"/>
</dbReference>
<proteinExistence type="predicted"/>
<feature type="domain" description="Disease resistance N-terminal" evidence="6">
    <location>
        <begin position="9"/>
        <end position="95"/>
    </location>
</feature>
<evidence type="ECO:0000256" key="2">
    <source>
        <dbReference type="ARBA" id="ARBA00022741"/>
    </source>
</evidence>
<dbReference type="GO" id="GO:0005524">
    <property type="term" value="F:ATP binding"/>
    <property type="evidence" value="ECO:0007669"/>
    <property type="project" value="UniProtKB-KW"/>
</dbReference>
<dbReference type="Gene3D" id="3.80.10.10">
    <property type="entry name" value="Ribonuclease Inhibitor"/>
    <property type="match status" value="3"/>
</dbReference>
<organism evidence="9 10">
    <name type="scientific">Trapa incisa</name>
    <dbReference type="NCBI Taxonomy" id="236973"/>
    <lineage>
        <taxon>Eukaryota</taxon>
        <taxon>Viridiplantae</taxon>
        <taxon>Streptophyta</taxon>
        <taxon>Embryophyta</taxon>
        <taxon>Tracheophyta</taxon>
        <taxon>Spermatophyta</taxon>
        <taxon>Magnoliopsida</taxon>
        <taxon>eudicotyledons</taxon>
        <taxon>Gunneridae</taxon>
        <taxon>Pentapetalae</taxon>
        <taxon>rosids</taxon>
        <taxon>malvids</taxon>
        <taxon>Myrtales</taxon>
        <taxon>Lythraceae</taxon>
        <taxon>Trapa</taxon>
    </lineage>
</organism>
<dbReference type="PANTHER" id="PTHR36766">
    <property type="entry name" value="PLANT BROAD-SPECTRUM MILDEW RESISTANCE PROTEIN RPW8"/>
    <property type="match status" value="1"/>
</dbReference>
<dbReference type="Gene3D" id="3.40.50.300">
    <property type="entry name" value="P-loop containing nucleotide triphosphate hydrolases"/>
    <property type="match status" value="1"/>
</dbReference>
<dbReference type="InterPro" id="IPR032675">
    <property type="entry name" value="LRR_dom_sf"/>
</dbReference>
<evidence type="ECO:0000259" key="6">
    <source>
        <dbReference type="Pfam" id="PF18052"/>
    </source>
</evidence>
<keyword evidence="1" id="KW-0677">Repeat</keyword>
<evidence type="ECO:0000256" key="4">
    <source>
        <dbReference type="ARBA" id="ARBA00022840"/>
    </source>
</evidence>
<evidence type="ECO:0000256" key="3">
    <source>
        <dbReference type="ARBA" id="ARBA00022821"/>
    </source>
</evidence>
<dbReference type="GO" id="GO:0051707">
    <property type="term" value="P:response to other organism"/>
    <property type="evidence" value="ECO:0007669"/>
    <property type="project" value="UniProtKB-ARBA"/>
</dbReference>
<dbReference type="PANTHER" id="PTHR36766:SF70">
    <property type="entry name" value="DISEASE RESISTANCE PROTEIN RGA4"/>
    <property type="match status" value="1"/>
</dbReference>
<dbReference type="SUPFAM" id="SSF52540">
    <property type="entry name" value="P-loop containing nucleoside triphosphate hydrolases"/>
    <property type="match status" value="1"/>
</dbReference>
<dbReference type="InterPro" id="IPR058922">
    <property type="entry name" value="WHD_DRP"/>
</dbReference>
<name>A0AAN7GU99_9MYRT</name>
<keyword evidence="4" id="KW-0067">ATP-binding</keyword>
<dbReference type="SUPFAM" id="SSF52058">
    <property type="entry name" value="L domain-like"/>
    <property type="match status" value="1"/>
</dbReference>
<accession>A0AAN7GU99</accession>
<keyword evidence="10" id="KW-1185">Reference proteome</keyword>
<dbReference type="Pfam" id="PF23598">
    <property type="entry name" value="LRR_14"/>
    <property type="match status" value="1"/>
</dbReference>
<reference evidence="9 10" key="1">
    <citation type="journal article" date="2023" name="Hortic Res">
        <title>Pangenome of water caltrop reveals structural variations and asymmetric subgenome divergence after allopolyploidization.</title>
        <authorList>
            <person name="Zhang X."/>
            <person name="Chen Y."/>
            <person name="Wang L."/>
            <person name="Yuan Y."/>
            <person name="Fang M."/>
            <person name="Shi L."/>
            <person name="Lu R."/>
            <person name="Comes H.P."/>
            <person name="Ma Y."/>
            <person name="Chen Y."/>
            <person name="Huang G."/>
            <person name="Zhou Y."/>
            <person name="Zheng Z."/>
            <person name="Qiu Y."/>
        </authorList>
    </citation>
    <scope>NUCLEOTIDE SEQUENCE [LARGE SCALE GENOMIC DNA]</scope>
    <source>
        <tissue evidence="9">Roots</tissue>
    </source>
</reference>
<dbReference type="PRINTS" id="PR00364">
    <property type="entry name" value="DISEASERSIST"/>
</dbReference>
<dbReference type="Pfam" id="PF23559">
    <property type="entry name" value="WHD_DRP"/>
    <property type="match status" value="1"/>
</dbReference>
<dbReference type="Gene3D" id="1.10.10.10">
    <property type="entry name" value="Winged helix-like DNA-binding domain superfamily/Winged helix DNA-binding domain"/>
    <property type="match status" value="1"/>
</dbReference>
<evidence type="ECO:0000259" key="8">
    <source>
        <dbReference type="Pfam" id="PF23598"/>
    </source>
</evidence>
<dbReference type="Pfam" id="PF18052">
    <property type="entry name" value="Rx_N"/>
    <property type="match status" value="1"/>
</dbReference>
<feature type="domain" description="NB-ARC" evidence="5">
    <location>
        <begin position="177"/>
        <end position="351"/>
    </location>
</feature>
<comment type="caution">
    <text evidence="9">The sequence shown here is derived from an EMBL/GenBank/DDBJ whole genome shotgun (WGS) entry which is preliminary data.</text>
</comment>
<evidence type="ECO:0000259" key="7">
    <source>
        <dbReference type="Pfam" id="PF23559"/>
    </source>
</evidence>
<evidence type="ECO:0008006" key="11">
    <source>
        <dbReference type="Google" id="ProtNLM"/>
    </source>
</evidence>
<dbReference type="FunFam" id="1.10.10.10:FF:000322">
    <property type="entry name" value="Probable disease resistance protein At1g63360"/>
    <property type="match status" value="1"/>
</dbReference>
<evidence type="ECO:0000313" key="9">
    <source>
        <dbReference type="EMBL" id="KAK4748864.1"/>
    </source>
</evidence>
<dbReference type="InterPro" id="IPR027417">
    <property type="entry name" value="P-loop_NTPase"/>
</dbReference>
<evidence type="ECO:0000259" key="5">
    <source>
        <dbReference type="Pfam" id="PF00931"/>
    </source>
</evidence>
<feature type="domain" description="Disease resistance protein winged helix" evidence="7">
    <location>
        <begin position="434"/>
        <end position="507"/>
    </location>
</feature>
<dbReference type="FunFam" id="3.40.50.300:FF:001091">
    <property type="entry name" value="Probable disease resistance protein At1g61300"/>
    <property type="match status" value="1"/>
</dbReference>
<dbReference type="InterPro" id="IPR002182">
    <property type="entry name" value="NB-ARC"/>
</dbReference>
<dbReference type="Gene3D" id="1.10.8.430">
    <property type="entry name" value="Helical domain of apoptotic protease-activating factors"/>
    <property type="match status" value="1"/>
</dbReference>
<dbReference type="Pfam" id="PF00931">
    <property type="entry name" value="NB-ARC"/>
    <property type="match status" value="1"/>
</dbReference>
<dbReference type="CDD" id="cd14798">
    <property type="entry name" value="RX-CC_like"/>
    <property type="match status" value="1"/>
</dbReference>
<dbReference type="InterPro" id="IPR042197">
    <property type="entry name" value="Apaf_helical"/>
</dbReference>
<protein>
    <recommendedName>
        <fullName evidence="11">Disease resistance protein RGA3</fullName>
    </recommendedName>
</protein>
<dbReference type="GO" id="GO:0006952">
    <property type="term" value="P:defense response"/>
    <property type="evidence" value="ECO:0007669"/>
    <property type="project" value="UniProtKB-KW"/>
</dbReference>
<dbReference type="InterPro" id="IPR036388">
    <property type="entry name" value="WH-like_DNA-bd_sf"/>
</dbReference>
<dbReference type="AlphaFoldDB" id="A0AAN7GU99"/>
<feature type="domain" description="Disease resistance R13L4/SHOC-2-like LRR" evidence="8">
    <location>
        <begin position="550"/>
        <end position="845"/>
    </location>
</feature>
<keyword evidence="2" id="KW-0547">Nucleotide-binding</keyword>
<keyword evidence="3" id="KW-0611">Plant defense</keyword>
<dbReference type="Gene3D" id="1.20.5.4130">
    <property type="match status" value="1"/>
</dbReference>
<gene>
    <name evidence="9" type="ORF">SAY87_015450</name>
</gene>
<dbReference type="Proteomes" id="UP001345219">
    <property type="component" value="Chromosome 12"/>
</dbReference>